<gene>
    <name evidence="5" type="ORF">HA252_04735</name>
    <name evidence="6" type="ORF">J4203_06250</name>
</gene>
<dbReference type="EMBL" id="JAGVWE010000005">
    <property type="protein sequence ID" value="MBS3063445.1"/>
    <property type="molecule type" value="Genomic_DNA"/>
</dbReference>
<dbReference type="Proteomes" id="UP000564964">
    <property type="component" value="Unassembled WGS sequence"/>
</dbReference>
<comment type="caution">
    <text evidence="5">The sequence shown here is derived from an EMBL/GenBank/DDBJ whole genome shotgun (WGS) entry which is preliminary data.</text>
</comment>
<dbReference type="InterPro" id="IPR000485">
    <property type="entry name" value="AsnC-type_HTH_dom"/>
</dbReference>
<dbReference type="SUPFAM" id="SSF46785">
    <property type="entry name" value="Winged helix' DNA-binding domain"/>
    <property type="match status" value="2"/>
</dbReference>
<dbReference type="Gene3D" id="1.10.10.10">
    <property type="entry name" value="Winged helix-like DNA-binding domain superfamily/Winged helix DNA-binding domain"/>
    <property type="match status" value="2"/>
</dbReference>
<feature type="domain" description="HTH asnC-type" evidence="4">
    <location>
        <begin position="197"/>
        <end position="258"/>
    </location>
</feature>
<dbReference type="SMART" id="SM00344">
    <property type="entry name" value="HTH_ASNC"/>
    <property type="match status" value="2"/>
</dbReference>
<evidence type="ECO:0000256" key="3">
    <source>
        <dbReference type="ARBA" id="ARBA00023163"/>
    </source>
</evidence>
<evidence type="ECO:0000313" key="6">
    <source>
        <dbReference type="EMBL" id="MBS3063445.1"/>
    </source>
</evidence>
<reference evidence="6" key="3">
    <citation type="submission" date="2021-05" db="EMBL/GenBank/DDBJ databases">
        <title>Protein family content uncovers lineage relationships and bacterial pathway maintenance mechanisms in DPANN archaea.</title>
        <authorList>
            <person name="Castelle C.J."/>
            <person name="Meheust R."/>
            <person name="Jaffe A.L."/>
            <person name="Seitz K."/>
            <person name="Gong X."/>
            <person name="Baker B.J."/>
            <person name="Banfield J.F."/>
        </authorList>
    </citation>
    <scope>NUCLEOTIDE SEQUENCE</scope>
    <source>
        <strain evidence="6">RIFCSPLOWO2_01_FULL_58_19</strain>
    </source>
</reference>
<dbReference type="InterPro" id="IPR036390">
    <property type="entry name" value="WH_DNA-bd_sf"/>
</dbReference>
<keyword evidence="1" id="KW-0805">Transcription regulation</keyword>
<dbReference type="InterPro" id="IPR050684">
    <property type="entry name" value="HTH-Siroheme_Decarb"/>
</dbReference>
<protein>
    <submittedName>
        <fullName evidence="5">Lrp/AsnC family transcriptional regulator</fullName>
    </submittedName>
</protein>
<dbReference type="InterPro" id="IPR036388">
    <property type="entry name" value="WH-like_DNA-bd_sf"/>
</dbReference>
<name>A0A7J4JH90_9ARCH</name>
<keyword evidence="3" id="KW-0804">Transcription</keyword>
<dbReference type="PANTHER" id="PTHR43413:SF6">
    <property type="entry name" value="REGULATORY PROTEIN ASNC"/>
    <property type="match status" value="1"/>
</dbReference>
<evidence type="ECO:0000313" key="7">
    <source>
        <dbReference type="Proteomes" id="UP000564964"/>
    </source>
</evidence>
<dbReference type="PANTHER" id="PTHR43413">
    <property type="entry name" value="TRANSCRIPTIONAL REGULATOR, ASNC FAMILY"/>
    <property type="match status" value="1"/>
</dbReference>
<dbReference type="Pfam" id="PF13412">
    <property type="entry name" value="HTH_24"/>
    <property type="match status" value="2"/>
</dbReference>
<proteinExistence type="predicted"/>
<reference evidence="7" key="1">
    <citation type="journal article" date="2020" name="bioRxiv">
        <title>A rank-normalized archaeal taxonomy based on genome phylogeny resolves widespread incomplete and uneven classifications.</title>
        <authorList>
            <person name="Rinke C."/>
            <person name="Chuvochina M."/>
            <person name="Mussig A.J."/>
            <person name="Chaumeil P.-A."/>
            <person name="Waite D.W."/>
            <person name="Whitman W.B."/>
            <person name="Parks D.H."/>
            <person name="Hugenholtz P."/>
        </authorList>
    </citation>
    <scope>NUCLEOTIDE SEQUENCE [LARGE SCALE GENOMIC DNA]</scope>
</reference>
<evidence type="ECO:0000313" key="5">
    <source>
        <dbReference type="EMBL" id="HIH16684.1"/>
    </source>
</evidence>
<organism evidence="5 7">
    <name type="scientific">Candidatus Iainarchaeum sp</name>
    <dbReference type="NCBI Taxonomy" id="3101447"/>
    <lineage>
        <taxon>Archaea</taxon>
        <taxon>Candidatus Iainarchaeota</taxon>
        <taxon>Candidatus Iainarchaeia</taxon>
        <taxon>Candidatus Iainarchaeales</taxon>
        <taxon>Candidatus Iainarchaeaceae</taxon>
        <taxon>Candidatus Iainarchaeum</taxon>
    </lineage>
</organism>
<dbReference type="GO" id="GO:0043565">
    <property type="term" value="F:sequence-specific DNA binding"/>
    <property type="evidence" value="ECO:0007669"/>
    <property type="project" value="InterPro"/>
</dbReference>
<dbReference type="EMBL" id="DUGH01000114">
    <property type="protein sequence ID" value="HIH16684.1"/>
    <property type="molecule type" value="Genomic_DNA"/>
</dbReference>
<dbReference type="AlphaFoldDB" id="A0A7J4JH90"/>
<sequence>MRAAVESLDARDRKLAFLLSKNCRTSYRNLGKLLGLSPDSVRYRLAKLEKQGVIRGYVVVPNSFALGKMITSVFVSFHNLPRESGSRIVELLNRQKEIVFAYKTQGAWDLVFQVEHKGMFELNKTLEEFRAVCGEEKIDQLFYQAHVGEYKFRQAPEAILGGQKVSEILSIRADASFAKDFLDAPPTELVEQAPAKMSEADGLVLNRLSDDARISLTELALKTGLSVDQVRYKIRRLVRQGIIQAFWAVLDLQKFGLHRFDLLVKLKNLDSKARARMKTYFLNHPKVVRAILTCGPYGLWVNLTCEDLSKCRETVEEFSERFHDYLLDADMLMVFEELKFRF</sequence>
<evidence type="ECO:0000259" key="4">
    <source>
        <dbReference type="PROSITE" id="PS50956"/>
    </source>
</evidence>
<dbReference type="Proteomes" id="UP000678237">
    <property type="component" value="Unassembled WGS sequence"/>
</dbReference>
<evidence type="ECO:0000256" key="1">
    <source>
        <dbReference type="ARBA" id="ARBA00023015"/>
    </source>
</evidence>
<dbReference type="PROSITE" id="PS00519">
    <property type="entry name" value="HTH_ASNC_1"/>
    <property type="match status" value="1"/>
</dbReference>
<reference evidence="6" key="2">
    <citation type="submission" date="2021-03" db="EMBL/GenBank/DDBJ databases">
        <authorList>
            <person name="Jaffe A."/>
        </authorList>
    </citation>
    <scope>NUCLEOTIDE SEQUENCE</scope>
    <source>
        <strain evidence="6">RIFCSPLOWO2_01_FULL_58_19</strain>
    </source>
</reference>
<dbReference type="PRINTS" id="PR00033">
    <property type="entry name" value="HTHASNC"/>
</dbReference>
<feature type="domain" description="HTH asnC-type" evidence="4">
    <location>
        <begin position="8"/>
        <end position="69"/>
    </location>
</feature>
<keyword evidence="2" id="KW-0238">DNA-binding</keyword>
<dbReference type="InterPro" id="IPR019885">
    <property type="entry name" value="Tscrpt_reg_HTH_AsnC-type_CS"/>
</dbReference>
<evidence type="ECO:0000256" key="2">
    <source>
        <dbReference type="ARBA" id="ARBA00023125"/>
    </source>
</evidence>
<accession>A0A7J4JH90</accession>
<dbReference type="InterPro" id="IPR019888">
    <property type="entry name" value="Tscrpt_reg_AsnC-like"/>
</dbReference>
<dbReference type="PROSITE" id="PS50956">
    <property type="entry name" value="HTH_ASNC_2"/>
    <property type="match status" value="2"/>
</dbReference>